<sequence>MSIANEQKISQITERNQFRFLPGFAPIKNSFIYLGRSSLRIFLGVLVPIALLAFWYYVYQKQWIPEQILPSPVLVWETFLELLETGELTENLLISLERIGWSVLFGGSVGLLIGFVIGLSRKAYAYLYPTFNLIAQFPVIGWIPLLLIFLGIGESLKIVAISLAVVVPVMVATYKSVANVSEKLIEVSKVYEFSQWQTLQRVIIPAGLPNIVSGLRQGVMQAWLALVFVELLASSEGIGYLIVWGRQLSQPDIIYMSIIVIGVIGYLLDSILQLIEKRFNHWQNHAF</sequence>
<feature type="transmembrane region" description="Helical" evidence="7">
    <location>
        <begin position="222"/>
        <end position="242"/>
    </location>
</feature>
<evidence type="ECO:0000259" key="8">
    <source>
        <dbReference type="PROSITE" id="PS50928"/>
    </source>
</evidence>
<comment type="subcellular location">
    <subcellularLocation>
        <location evidence="1 7">Cell membrane</location>
        <topology evidence="1 7">Multi-pass membrane protein</topology>
    </subcellularLocation>
</comment>
<dbReference type="Gene3D" id="1.10.3720.10">
    <property type="entry name" value="MetI-like"/>
    <property type="match status" value="1"/>
</dbReference>
<feature type="domain" description="ABC transmembrane type-1" evidence="8">
    <location>
        <begin position="92"/>
        <end position="276"/>
    </location>
</feature>
<keyword evidence="2 7" id="KW-0813">Transport</keyword>
<gene>
    <name evidence="9" type="ORF">CAP51_11945</name>
</gene>
<comment type="similarity">
    <text evidence="7">Belongs to the binding-protein-dependent transport system permease family.</text>
</comment>
<evidence type="ECO:0000313" key="10">
    <source>
        <dbReference type="Proteomes" id="UP000196536"/>
    </source>
</evidence>
<dbReference type="AlphaFoldDB" id="A0A1Z9YWQ8"/>
<evidence type="ECO:0000313" key="9">
    <source>
        <dbReference type="EMBL" id="OUY06637.1"/>
    </source>
</evidence>
<reference evidence="9 10" key="1">
    <citation type="submission" date="2017-05" db="EMBL/GenBank/DDBJ databases">
        <title>Acinetobacter populi ANC 5415 (= PBJ7), whole genome shotgun sequencing project.</title>
        <authorList>
            <person name="Nemec A."/>
            <person name="Radolfova-Krizova L."/>
        </authorList>
    </citation>
    <scope>NUCLEOTIDE SEQUENCE [LARGE SCALE GENOMIC DNA]</scope>
    <source>
        <strain evidence="9 10">PBJ7</strain>
    </source>
</reference>
<feature type="transmembrane region" description="Helical" evidence="7">
    <location>
        <begin position="158"/>
        <end position="174"/>
    </location>
</feature>
<evidence type="ECO:0000256" key="7">
    <source>
        <dbReference type="RuleBase" id="RU363032"/>
    </source>
</evidence>
<feature type="transmembrane region" description="Helical" evidence="7">
    <location>
        <begin position="41"/>
        <end position="59"/>
    </location>
</feature>
<evidence type="ECO:0000256" key="5">
    <source>
        <dbReference type="ARBA" id="ARBA00022989"/>
    </source>
</evidence>
<feature type="transmembrane region" description="Helical" evidence="7">
    <location>
        <begin position="254"/>
        <end position="275"/>
    </location>
</feature>
<dbReference type="OrthoDB" id="5298727at2"/>
<feature type="transmembrane region" description="Helical" evidence="7">
    <location>
        <begin position="131"/>
        <end position="152"/>
    </location>
</feature>
<dbReference type="Pfam" id="PF00528">
    <property type="entry name" value="BPD_transp_1"/>
    <property type="match status" value="1"/>
</dbReference>
<dbReference type="GO" id="GO:0005886">
    <property type="term" value="C:plasma membrane"/>
    <property type="evidence" value="ECO:0007669"/>
    <property type="project" value="UniProtKB-SubCell"/>
</dbReference>
<keyword evidence="3" id="KW-1003">Cell membrane</keyword>
<keyword evidence="4 7" id="KW-0812">Transmembrane</keyword>
<dbReference type="PANTHER" id="PTHR30151:SF38">
    <property type="entry name" value="ALIPHATIC SULFONATES TRANSPORT PERMEASE PROTEIN SSUC-RELATED"/>
    <property type="match status" value="1"/>
</dbReference>
<accession>A0A1Z9YWQ8</accession>
<dbReference type="GO" id="GO:0055085">
    <property type="term" value="P:transmembrane transport"/>
    <property type="evidence" value="ECO:0007669"/>
    <property type="project" value="InterPro"/>
</dbReference>
<dbReference type="InterPro" id="IPR000515">
    <property type="entry name" value="MetI-like"/>
</dbReference>
<organism evidence="9 10">
    <name type="scientific">Acinetobacter populi</name>
    <dbReference type="NCBI Taxonomy" id="1582270"/>
    <lineage>
        <taxon>Bacteria</taxon>
        <taxon>Pseudomonadati</taxon>
        <taxon>Pseudomonadota</taxon>
        <taxon>Gammaproteobacteria</taxon>
        <taxon>Moraxellales</taxon>
        <taxon>Moraxellaceae</taxon>
        <taxon>Acinetobacter</taxon>
    </lineage>
</organism>
<dbReference type="EMBL" id="NEXX01000004">
    <property type="protein sequence ID" value="OUY06637.1"/>
    <property type="molecule type" value="Genomic_DNA"/>
</dbReference>
<protein>
    <submittedName>
        <fullName evidence="9">Sulfonate ABC transporter</fullName>
    </submittedName>
</protein>
<dbReference type="PROSITE" id="PS50928">
    <property type="entry name" value="ABC_TM1"/>
    <property type="match status" value="1"/>
</dbReference>
<evidence type="ECO:0000256" key="3">
    <source>
        <dbReference type="ARBA" id="ARBA00022475"/>
    </source>
</evidence>
<comment type="caution">
    <text evidence="9">The sequence shown here is derived from an EMBL/GenBank/DDBJ whole genome shotgun (WGS) entry which is preliminary data.</text>
</comment>
<keyword evidence="5 7" id="KW-1133">Transmembrane helix</keyword>
<evidence type="ECO:0000256" key="4">
    <source>
        <dbReference type="ARBA" id="ARBA00022692"/>
    </source>
</evidence>
<evidence type="ECO:0000256" key="1">
    <source>
        <dbReference type="ARBA" id="ARBA00004651"/>
    </source>
</evidence>
<name>A0A1Z9YWQ8_9GAMM</name>
<dbReference type="SUPFAM" id="SSF161098">
    <property type="entry name" value="MetI-like"/>
    <property type="match status" value="1"/>
</dbReference>
<dbReference type="Proteomes" id="UP000196536">
    <property type="component" value="Unassembled WGS sequence"/>
</dbReference>
<dbReference type="CDD" id="cd06261">
    <property type="entry name" value="TM_PBP2"/>
    <property type="match status" value="1"/>
</dbReference>
<keyword evidence="6 7" id="KW-0472">Membrane</keyword>
<feature type="transmembrane region" description="Helical" evidence="7">
    <location>
        <begin position="99"/>
        <end position="119"/>
    </location>
</feature>
<dbReference type="InterPro" id="IPR035906">
    <property type="entry name" value="MetI-like_sf"/>
</dbReference>
<keyword evidence="10" id="KW-1185">Reference proteome</keyword>
<dbReference type="PANTHER" id="PTHR30151">
    <property type="entry name" value="ALKANE SULFONATE ABC TRANSPORTER-RELATED, MEMBRANE SUBUNIT"/>
    <property type="match status" value="1"/>
</dbReference>
<evidence type="ECO:0000256" key="6">
    <source>
        <dbReference type="ARBA" id="ARBA00023136"/>
    </source>
</evidence>
<evidence type="ECO:0000256" key="2">
    <source>
        <dbReference type="ARBA" id="ARBA00022448"/>
    </source>
</evidence>
<proteinExistence type="inferred from homology"/>
<dbReference type="RefSeq" id="WP_087620994.1">
    <property type="nucleotide sequence ID" value="NZ_NEXX01000004.1"/>
</dbReference>